<name>A0ACD4NJI7_9HYPH</name>
<sequence length="212" mass="22608">MRRAAPVLLLVIAFVAAVFAGRAGFGRLALKAGLPNLAAPLLNDPAARGVALYEAERFAEADAAFTEAGRSQTFNRALSLAALGDYPLSLAYFDAVLFAEATDVEARRNRDLVARLVPPVIGEANAIDGIPATAARGEESDAASHSGPTLTMGEQAERVLRPRDDNKATVASTDWLTTLADEPGTYLKLRFKAESQQRFEDGLAVPPEDTPW</sequence>
<dbReference type="Proteomes" id="UP001163223">
    <property type="component" value="Chromosome"/>
</dbReference>
<accession>A0ACD4NJI7</accession>
<dbReference type="EMBL" id="CP113520">
    <property type="protein sequence ID" value="WAJ26979.1"/>
    <property type="molecule type" value="Genomic_DNA"/>
</dbReference>
<evidence type="ECO:0000313" key="1">
    <source>
        <dbReference type="EMBL" id="WAJ26979.1"/>
    </source>
</evidence>
<proteinExistence type="predicted"/>
<gene>
    <name evidence="1" type="ORF">OXU80_19220</name>
</gene>
<reference evidence="1" key="1">
    <citation type="submission" date="2022-11" db="EMBL/GenBank/DDBJ databases">
        <title>beta-Carotene-producing bacterium, Jeongeuplla avenae sp. nov., alleviates the salt stress of Arabidopsis seedlings.</title>
        <authorList>
            <person name="Jiang L."/>
            <person name="Lee J."/>
        </authorList>
    </citation>
    <scope>NUCLEOTIDE SEQUENCE</scope>
    <source>
        <strain evidence="1">DY_R2A_6</strain>
    </source>
</reference>
<evidence type="ECO:0000313" key="2">
    <source>
        <dbReference type="Proteomes" id="UP001163223"/>
    </source>
</evidence>
<protein>
    <submittedName>
        <fullName evidence="1">Uncharacterized protein</fullName>
    </submittedName>
</protein>
<keyword evidence="2" id="KW-1185">Reference proteome</keyword>
<organism evidence="1 2">
    <name type="scientific">Antarcticirhabdus aurantiaca</name>
    <dbReference type="NCBI Taxonomy" id="2606717"/>
    <lineage>
        <taxon>Bacteria</taxon>
        <taxon>Pseudomonadati</taxon>
        <taxon>Pseudomonadota</taxon>
        <taxon>Alphaproteobacteria</taxon>
        <taxon>Hyphomicrobiales</taxon>
        <taxon>Aurantimonadaceae</taxon>
        <taxon>Antarcticirhabdus</taxon>
    </lineage>
</organism>